<dbReference type="SUPFAM" id="SSF88946">
    <property type="entry name" value="Sigma2 domain of RNA polymerase sigma factors"/>
    <property type="match status" value="1"/>
</dbReference>
<proteinExistence type="predicted"/>
<name>A0ABR9PIJ5_9BACT</name>
<dbReference type="InterPro" id="IPR013324">
    <property type="entry name" value="RNA_pol_sigma_r3/r4-like"/>
</dbReference>
<gene>
    <name evidence="3" type="ORF">G4177_06065</name>
</gene>
<dbReference type="Pfam" id="PF04542">
    <property type="entry name" value="Sigma70_r2"/>
    <property type="match status" value="1"/>
</dbReference>
<feature type="region of interest" description="Disordered" evidence="1">
    <location>
        <begin position="292"/>
        <end position="317"/>
    </location>
</feature>
<feature type="region of interest" description="Disordered" evidence="1">
    <location>
        <begin position="1"/>
        <end position="26"/>
    </location>
</feature>
<comment type="caution">
    <text evidence="3">The sequence shown here is derived from an EMBL/GenBank/DDBJ whole genome shotgun (WGS) entry which is preliminary data.</text>
</comment>
<evidence type="ECO:0000313" key="3">
    <source>
        <dbReference type="EMBL" id="MBE4747743.1"/>
    </source>
</evidence>
<evidence type="ECO:0000259" key="2">
    <source>
        <dbReference type="Pfam" id="PF04542"/>
    </source>
</evidence>
<sequence>MPACALATPKTSPSSSPSLSTHVPPAPTPELEMESLLFLLRELPDGCPEQARAQTRLVVLVQHHVERAAREAARRWKVSAEDLLQEGLLATFSAWRRFTPGRVAGRCLYPAYVLRLARQAMERHASKQRSAVHVTRHARRKLARAKRAAQSEGVKVSDVLRRQGMEAAGIHGLGEGAIATVSLDELLTDSAGGDGGPARRAATSSIELRLSLVDTTAARLAQVVEREDALSALHRLPRLQRIVVQAAMGLGRAGGLEASERTLAQELRLPVAQVRTLREAGLSRLRRALDARGHGPELPARATGKVRGPRTEAPREARVRQVPRVAQLGLELPGTGA</sequence>
<organism evidence="3 4">
    <name type="scientific">Corallococcus soli</name>
    <dbReference type="NCBI Taxonomy" id="2710757"/>
    <lineage>
        <taxon>Bacteria</taxon>
        <taxon>Pseudomonadati</taxon>
        <taxon>Myxococcota</taxon>
        <taxon>Myxococcia</taxon>
        <taxon>Myxococcales</taxon>
        <taxon>Cystobacterineae</taxon>
        <taxon>Myxococcaceae</taxon>
        <taxon>Corallococcus</taxon>
    </lineage>
</organism>
<keyword evidence="4" id="KW-1185">Reference proteome</keyword>
<dbReference type="EMBL" id="JAAIYO010000001">
    <property type="protein sequence ID" value="MBE4747743.1"/>
    <property type="molecule type" value="Genomic_DNA"/>
</dbReference>
<evidence type="ECO:0000256" key="1">
    <source>
        <dbReference type="SAM" id="MobiDB-lite"/>
    </source>
</evidence>
<dbReference type="SUPFAM" id="SSF88659">
    <property type="entry name" value="Sigma3 and sigma4 domains of RNA polymerase sigma factors"/>
    <property type="match status" value="1"/>
</dbReference>
<feature type="domain" description="RNA polymerase sigma-70 region 2" evidence="2">
    <location>
        <begin position="63"/>
        <end position="129"/>
    </location>
</feature>
<dbReference type="InterPro" id="IPR013325">
    <property type="entry name" value="RNA_pol_sigma_r2"/>
</dbReference>
<reference evidence="3 4" key="1">
    <citation type="submission" date="2020-02" db="EMBL/GenBank/DDBJ databases">
        <authorList>
            <person name="Babadi Z.K."/>
            <person name="Risdian C."/>
            <person name="Ebrahimipour G.H."/>
            <person name="Wink J."/>
        </authorList>
    </citation>
    <scope>NUCLEOTIDE SEQUENCE [LARGE SCALE GENOMIC DNA]</scope>
    <source>
        <strain evidence="3 4">ZKHCc1 1396</strain>
    </source>
</reference>
<protein>
    <recommendedName>
        <fullName evidence="2">RNA polymerase sigma-70 region 2 domain-containing protein</fullName>
    </recommendedName>
</protein>
<evidence type="ECO:0000313" key="4">
    <source>
        <dbReference type="Proteomes" id="UP001516472"/>
    </source>
</evidence>
<dbReference type="Proteomes" id="UP001516472">
    <property type="component" value="Unassembled WGS sequence"/>
</dbReference>
<feature type="compositionally biased region" description="Low complexity" evidence="1">
    <location>
        <begin position="8"/>
        <end position="23"/>
    </location>
</feature>
<dbReference type="InterPro" id="IPR007627">
    <property type="entry name" value="RNA_pol_sigma70_r2"/>
</dbReference>
<accession>A0ABR9PIJ5</accession>